<dbReference type="EMBL" id="CAKM01000167">
    <property type="protein sequence ID" value="CCJ29226.1"/>
    <property type="molecule type" value="Genomic_DNA"/>
</dbReference>
<dbReference type="GO" id="GO:0006782">
    <property type="term" value="P:protoporphyrinogen IX biosynthetic process"/>
    <property type="evidence" value="ECO:0007669"/>
    <property type="project" value="UniProtKB-UniPathway"/>
</dbReference>
<dbReference type="UniPathway" id="UPA00251">
    <property type="reaction ID" value="UER00319"/>
</dbReference>
<evidence type="ECO:0000259" key="11">
    <source>
        <dbReference type="Pfam" id="PF01379"/>
    </source>
</evidence>
<dbReference type="InterPro" id="IPR022419">
    <property type="entry name" value="Porphobilin_deaminase_cofac_BS"/>
</dbReference>
<dbReference type="EC" id="2.5.1.61" evidence="4"/>
<dbReference type="InterPro" id="IPR000860">
    <property type="entry name" value="HemC"/>
</dbReference>
<evidence type="ECO:0000256" key="3">
    <source>
        <dbReference type="ARBA" id="ARBA00005638"/>
    </source>
</evidence>
<dbReference type="PANTHER" id="PTHR11557:SF0">
    <property type="entry name" value="PORPHOBILINOGEN DEAMINASE"/>
    <property type="match status" value="1"/>
</dbReference>
<feature type="domain" description="Porphobilinogen deaminase N-terminal" evidence="11">
    <location>
        <begin position="9"/>
        <end position="217"/>
    </location>
</feature>
<evidence type="ECO:0000256" key="2">
    <source>
        <dbReference type="ARBA" id="ARBA00004735"/>
    </source>
</evidence>
<evidence type="ECO:0000256" key="1">
    <source>
        <dbReference type="ARBA" id="ARBA00001916"/>
    </source>
</evidence>
<dbReference type="Gene3D" id="3.40.190.10">
    <property type="entry name" value="Periplasmic binding protein-like II"/>
    <property type="match status" value="2"/>
</dbReference>
<dbReference type="PROSITE" id="PS00533">
    <property type="entry name" value="PORPHOBILINOGEN_DEAM"/>
    <property type="match status" value="1"/>
</dbReference>
<dbReference type="SUPFAM" id="SSF53850">
    <property type="entry name" value="Periplasmic binding protein-like II"/>
    <property type="match status" value="1"/>
</dbReference>
<evidence type="ECO:0000313" key="13">
    <source>
        <dbReference type="EMBL" id="CCJ29226.1"/>
    </source>
</evidence>
<evidence type="ECO:0000259" key="12">
    <source>
        <dbReference type="Pfam" id="PF03900"/>
    </source>
</evidence>
<dbReference type="PRINTS" id="PR00151">
    <property type="entry name" value="PORPHBDMNASE"/>
</dbReference>
<evidence type="ECO:0000256" key="4">
    <source>
        <dbReference type="ARBA" id="ARBA00012655"/>
    </source>
</evidence>
<sequence length="349" mass="38743">MNQDINSLFIASRRSELAIIQAKHVSKELSLLNKTYQFSIVTIDTLGDLVISKPLYQFDGNSLWTKELEKLMVDKRCSMAVHSLKDLPTNLPDGFVIGAILERLDPRDALVVKKGLNYKCLKDLPEKSIVGTSSIRRIAQLRRNFPMLLFKDIRGNVTTRIKKLDDPKSPYTCLILASAGLLRLGLGDRIVEKLESPILLHAAGQGAIGVEVRCDDIIVQDLLKPLNHTPTLLCCLAERSLMSRLEGGCSIPIGIQTKFDGNLLKMESIIVSLDGTESVSSSMSMEVLKHDDAVKLGILLADDLIKKGALEILYNIKGYDPIKKIDILEKKHSLNLSIDVLLNFKMAKI</sequence>
<dbReference type="GO" id="GO:0005737">
    <property type="term" value="C:cytoplasm"/>
    <property type="evidence" value="ECO:0007669"/>
    <property type="project" value="TreeGrafter"/>
</dbReference>
<dbReference type="InParanoid" id="L0P9Y7"/>
<dbReference type="Pfam" id="PF03900">
    <property type="entry name" value="Porphobil_deamC"/>
    <property type="match status" value="1"/>
</dbReference>
<dbReference type="NCBIfam" id="TIGR00212">
    <property type="entry name" value="hemC"/>
    <property type="match status" value="1"/>
</dbReference>
<evidence type="ECO:0000256" key="10">
    <source>
        <dbReference type="ARBA" id="ARBA00033064"/>
    </source>
</evidence>
<accession>L0P9Y7</accession>
<name>L0P9Y7_PNEJI</name>
<dbReference type="InterPro" id="IPR036803">
    <property type="entry name" value="Porphobilinogen_deaminase_C_sf"/>
</dbReference>
<evidence type="ECO:0000256" key="8">
    <source>
        <dbReference type="ARBA" id="ARBA00023244"/>
    </source>
</evidence>
<comment type="caution">
    <text evidence="13">The sequence shown here is derived from an EMBL/GenBank/DDBJ whole genome shotgun (WGS) entry which is preliminary data.</text>
</comment>
<reference evidence="13 14" key="1">
    <citation type="journal article" date="2012" name="MBio">
        <title>De novo assembly of the Pneumocystis jirovecii genome from a single bronchoalveolar lavage fluid specimen from a patient.</title>
        <authorList>
            <person name="Cisse O.H."/>
            <person name="Pagni M."/>
            <person name="Hauser P.M."/>
        </authorList>
    </citation>
    <scope>NUCLEOTIDE SEQUENCE [LARGE SCALE GENOMIC DNA]</scope>
    <source>
        <strain evidence="13 14">SE8</strain>
    </source>
</reference>
<dbReference type="FunCoup" id="L0P9Y7">
    <property type="interactions" value="271"/>
</dbReference>
<dbReference type="FunFam" id="3.30.160.40:FF:000002">
    <property type="entry name" value="Porphobilinogen deaminase"/>
    <property type="match status" value="1"/>
</dbReference>
<comment type="cofactor">
    <cofactor evidence="1">
        <name>dipyrromethane</name>
        <dbReference type="ChEBI" id="CHEBI:60342"/>
    </cofactor>
</comment>
<dbReference type="STRING" id="1209962.L0P9Y7"/>
<keyword evidence="6" id="KW-0808">Transferase</keyword>
<dbReference type="VEuPathDB" id="FungiDB:PNEJI1_002573"/>
<proteinExistence type="inferred from homology"/>
<organism evidence="14">
    <name type="scientific">Pneumocystis jirovecii</name>
    <name type="common">Human pneumocystis pneumonia agent</name>
    <dbReference type="NCBI Taxonomy" id="42068"/>
    <lineage>
        <taxon>Eukaryota</taxon>
        <taxon>Fungi</taxon>
        <taxon>Dikarya</taxon>
        <taxon>Ascomycota</taxon>
        <taxon>Taphrinomycotina</taxon>
        <taxon>Pneumocystomycetes</taxon>
        <taxon>Pneumocystaceae</taxon>
        <taxon>Pneumocystis</taxon>
    </lineage>
</organism>
<evidence type="ECO:0000256" key="5">
    <source>
        <dbReference type="ARBA" id="ARBA00016519"/>
    </source>
</evidence>
<evidence type="ECO:0000256" key="9">
    <source>
        <dbReference type="ARBA" id="ARBA00030685"/>
    </source>
</evidence>
<evidence type="ECO:0000256" key="6">
    <source>
        <dbReference type="ARBA" id="ARBA00022679"/>
    </source>
</evidence>
<dbReference type="Gene3D" id="3.30.160.40">
    <property type="entry name" value="Porphobilinogen deaminase, C-terminal domain"/>
    <property type="match status" value="1"/>
</dbReference>
<evidence type="ECO:0000313" key="14">
    <source>
        <dbReference type="Proteomes" id="UP000010422"/>
    </source>
</evidence>
<dbReference type="AlphaFoldDB" id="L0P9Y7"/>
<keyword evidence="7" id="KW-0350">Heme biosynthesis</keyword>
<comment type="pathway">
    <text evidence="2">Porphyrin-containing compound metabolism; protoporphyrin-IX biosynthesis; coproporphyrinogen-III from 5-aminolevulinate: step 2/4.</text>
</comment>
<dbReference type="SUPFAM" id="SSF54782">
    <property type="entry name" value="Porphobilinogen deaminase (hydroxymethylbilane synthase), C-terminal domain"/>
    <property type="match status" value="1"/>
</dbReference>
<evidence type="ECO:0000256" key="7">
    <source>
        <dbReference type="ARBA" id="ARBA00023133"/>
    </source>
</evidence>
<dbReference type="Proteomes" id="UP000010422">
    <property type="component" value="Unassembled WGS sequence"/>
</dbReference>
<dbReference type="FunFam" id="3.40.190.10:FF:000005">
    <property type="entry name" value="Porphobilinogen deaminase"/>
    <property type="match status" value="1"/>
</dbReference>
<dbReference type="GO" id="GO:0004418">
    <property type="term" value="F:hydroxymethylbilane synthase activity"/>
    <property type="evidence" value="ECO:0007669"/>
    <property type="project" value="UniProtKB-EC"/>
</dbReference>
<dbReference type="InterPro" id="IPR022417">
    <property type="entry name" value="Porphobilin_deaminase_N"/>
</dbReference>
<dbReference type="PIRSF" id="PIRSF001438">
    <property type="entry name" value="4pyrrol_synth_OHMeBilane_synth"/>
    <property type="match status" value="1"/>
</dbReference>
<comment type="similarity">
    <text evidence="3">Belongs to the HMBS family.</text>
</comment>
<keyword evidence="8" id="KW-0627">Porphyrin biosynthesis</keyword>
<gene>
    <name evidence="13" type="ORF">PNEJI1_002573</name>
</gene>
<dbReference type="InterPro" id="IPR022418">
    <property type="entry name" value="Porphobilinogen_deaminase_C"/>
</dbReference>
<feature type="domain" description="Porphobilinogen deaminase C-terminal" evidence="12">
    <location>
        <begin position="233"/>
        <end position="305"/>
    </location>
</feature>
<protein>
    <recommendedName>
        <fullName evidence="5">Porphobilinogen deaminase</fullName>
        <ecNumber evidence="4">2.5.1.61</ecNumber>
    </recommendedName>
    <alternativeName>
        <fullName evidence="10">Hydroxymethylbilane synthase</fullName>
    </alternativeName>
    <alternativeName>
        <fullName evidence="9">Pre-uroporphyrinogen synthase</fullName>
    </alternativeName>
</protein>
<dbReference type="Pfam" id="PF01379">
    <property type="entry name" value="Porphobil_deam"/>
    <property type="match status" value="1"/>
</dbReference>
<dbReference type="PANTHER" id="PTHR11557">
    <property type="entry name" value="PORPHOBILINOGEN DEAMINASE"/>
    <property type="match status" value="1"/>
</dbReference>
<dbReference type="CDD" id="cd13645">
    <property type="entry name" value="PBP2_HuPBGD_like"/>
    <property type="match status" value="1"/>
</dbReference>